<keyword evidence="3" id="KW-1185">Reference proteome</keyword>
<comment type="caution">
    <text evidence="2">The sequence shown here is derived from an EMBL/GenBank/DDBJ whole genome shotgun (WGS) entry which is preliminary data.</text>
</comment>
<evidence type="ECO:0000259" key="1">
    <source>
        <dbReference type="Pfam" id="PF04149"/>
    </source>
</evidence>
<proteinExistence type="predicted"/>
<dbReference type="RefSeq" id="WP_103562524.1">
    <property type="nucleotide sequence ID" value="NZ_MTBP01000001.1"/>
</dbReference>
<dbReference type="EMBL" id="MTBP01000001">
    <property type="protein sequence ID" value="POM27741.1"/>
    <property type="molecule type" value="Genomic_DNA"/>
</dbReference>
<protein>
    <recommendedName>
        <fullName evidence="1">DUF397 domain-containing protein</fullName>
    </recommendedName>
</protein>
<sequence length="82" mass="8992">MSKAETRDVLSPDERSRVGWHISTFSDGGRPNCVEAGPLGDGSGRVAVRHSQHPDAELIVYTRAEWEAFVAGVRNGEFDFFG</sequence>
<organism evidence="2 3">
    <name type="scientific">Actinomadura rubteroloni</name>
    <dbReference type="NCBI Taxonomy" id="1926885"/>
    <lineage>
        <taxon>Bacteria</taxon>
        <taxon>Bacillati</taxon>
        <taxon>Actinomycetota</taxon>
        <taxon>Actinomycetes</taxon>
        <taxon>Streptosporangiales</taxon>
        <taxon>Thermomonosporaceae</taxon>
        <taxon>Actinomadura</taxon>
    </lineage>
</organism>
<evidence type="ECO:0000313" key="3">
    <source>
        <dbReference type="Proteomes" id="UP000242367"/>
    </source>
</evidence>
<reference evidence="2 3" key="1">
    <citation type="journal article" date="2017" name="Chemistry">
        <title>Isolation, Biosynthesis and Chemical Modifications of Rubterolones A-F: Rare Tropolone Alkaloids from Actinomadura sp. 5-2.</title>
        <authorList>
            <person name="Guo H."/>
            <person name="Benndorf R."/>
            <person name="Leichnitz D."/>
            <person name="Klassen J.L."/>
            <person name="Vollmers J."/>
            <person name="Gorls H."/>
            <person name="Steinacker M."/>
            <person name="Weigel C."/>
            <person name="Dahse H.M."/>
            <person name="Kaster A.K."/>
            <person name="de Beer Z.W."/>
            <person name="Poulsen M."/>
            <person name="Beemelmanns C."/>
        </authorList>
    </citation>
    <scope>NUCLEOTIDE SEQUENCE [LARGE SCALE GENOMIC DNA]</scope>
    <source>
        <strain evidence="2 3">5-2</strain>
    </source>
</reference>
<name>A0A2P4URR4_9ACTN</name>
<gene>
    <name evidence="2" type="ORF">BTM25_21600</name>
</gene>
<dbReference type="Proteomes" id="UP000242367">
    <property type="component" value="Unassembled WGS sequence"/>
</dbReference>
<dbReference type="AlphaFoldDB" id="A0A2P4URR4"/>
<accession>A0A2P4URR4</accession>
<feature type="domain" description="DUF397" evidence="1">
    <location>
        <begin position="19"/>
        <end position="74"/>
    </location>
</feature>
<evidence type="ECO:0000313" key="2">
    <source>
        <dbReference type="EMBL" id="POM27741.1"/>
    </source>
</evidence>
<dbReference type="InterPro" id="IPR007278">
    <property type="entry name" value="DUF397"/>
</dbReference>
<dbReference type="Pfam" id="PF04149">
    <property type="entry name" value="DUF397"/>
    <property type="match status" value="1"/>
</dbReference>